<dbReference type="InterPro" id="IPR011990">
    <property type="entry name" value="TPR-like_helical_dom_sf"/>
</dbReference>
<dbReference type="InterPro" id="IPR050498">
    <property type="entry name" value="Ycf3"/>
</dbReference>
<evidence type="ECO:0000256" key="2">
    <source>
        <dbReference type="ARBA" id="ARBA00022803"/>
    </source>
</evidence>
<feature type="region of interest" description="Disordered" evidence="4">
    <location>
        <begin position="1724"/>
        <end position="1760"/>
    </location>
</feature>
<dbReference type="Proteomes" id="UP000039865">
    <property type="component" value="Unassembled WGS sequence"/>
</dbReference>
<accession>A0A078B8J2</accession>
<evidence type="ECO:0000256" key="3">
    <source>
        <dbReference type="PROSITE-ProRule" id="PRU00339"/>
    </source>
</evidence>
<evidence type="ECO:0000256" key="1">
    <source>
        <dbReference type="ARBA" id="ARBA00022737"/>
    </source>
</evidence>
<reference evidence="5 6" key="1">
    <citation type="submission" date="2014-06" db="EMBL/GenBank/DDBJ databases">
        <authorList>
            <person name="Swart Estienne"/>
        </authorList>
    </citation>
    <scope>NUCLEOTIDE SEQUENCE [LARGE SCALE GENOMIC DNA]</scope>
    <source>
        <strain evidence="5 6">130c</strain>
    </source>
</reference>
<keyword evidence="6" id="KW-1185">Reference proteome</keyword>
<dbReference type="InterPro" id="IPR019734">
    <property type="entry name" value="TPR_rpt"/>
</dbReference>
<feature type="compositionally biased region" description="Acidic residues" evidence="4">
    <location>
        <begin position="1732"/>
        <end position="1747"/>
    </location>
</feature>
<feature type="region of interest" description="Disordered" evidence="4">
    <location>
        <begin position="377"/>
        <end position="406"/>
    </location>
</feature>
<dbReference type="PANTHER" id="PTHR44858">
    <property type="entry name" value="TETRATRICOPEPTIDE REPEAT PROTEIN 6"/>
    <property type="match status" value="1"/>
</dbReference>
<feature type="compositionally biased region" description="Polar residues" evidence="4">
    <location>
        <begin position="1622"/>
        <end position="1634"/>
    </location>
</feature>
<dbReference type="OMA" id="WIRRCEY"/>
<feature type="region of interest" description="Disordered" evidence="4">
    <location>
        <begin position="1599"/>
        <end position="1640"/>
    </location>
</feature>
<dbReference type="Gene3D" id="1.25.40.10">
    <property type="entry name" value="Tetratricopeptide repeat domain"/>
    <property type="match status" value="5"/>
</dbReference>
<evidence type="ECO:0000313" key="5">
    <source>
        <dbReference type="EMBL" id="CDW89612.1"/>
    </source>
</evidence>
<proteinExistence type="predicted"/>
<feature type="repeat" description="TPR" evidence="3">
    <location>
        <begin position="697"/>
        <end position="730"/>
    </location>
</feature>
<feature type="compositionally biased region" description="Polar residues" evidence="4">
    <location>
        <begin position="452"/>
        <end position="461"/>
    </location>
</feature>
<keyword evidence="1" id="KW-0677">Repeat</keyword>
<protein>
    <submittedName>
        <fullName evidence="5">Tpr domain containing protein</fullName>
    </submittedName>
</protein>
<feature type="compositionally biased region" description="Low complexity" evidence="4">
    <location>
        <begin position="462"/>
        <end position="476"/>
    </location>
</feature>
<keyword evidence="2 3" id="KW-0802">TPR repeat</keyword>
<feature type="region of interest" description="Disordered" evidence="4">
    <location>
        <begin position="452"/>
        <end position="477"/>
    </location>
</feature>
<dbReference type="SUPFAM" id="SSF48452">
    <property type="entry name" value="TPR-like"/>
    <property type="match status" value="4"/>
</dbReference>
<gene>
    <name evidence="5" type="primary">Contig17516.g18639</name>
    <name evidence="5" type="ORF">STYLEM_18746</name>
</gene>
<feature type="repeat" description="TPR" evidence="3">
    <location>
        <begin position="992"/>
        <end position="1025"/>
    </location>
</feature>
<evidence type="ECO:0000256" key="4">
    <source>
        <dbReference type="SAM" id="MobiDB-lite"/>
    </source>
</evidence>
<dbReference type="EMBL" id="CCKQ01017714">
    <property type="protein sequence ID" value="CDW89612.1"/>
    <property type="molecule type" value="Genomic_DNA"/>
</dbReference>
<feature type="compositionally biased region" description="Polar residues" evidence="4">
    <location>
        <begin position="1319"/>
        <end position="1337"/>
    </location>
</feature>
<dbReference type="InParanoid" id="A0A078B8J2"/>
<evidence type="ECO:0000313" key="6">
    <source>
        <dbReference type="Proteomes" id="UP000039865"/>
    </source>
</evidence>
<sequence>MTERIYDNKFVGDNQNYKEQIAQKNSSLTRGSNLLANKSNIQRQFQGELVSNGKIKLQIGRKKLNNNNSNSNQSRNENSQAVISVGQQNSYSQNIDGTQGSGLVNKTFSNRTVKGPIQNMIGAQGIGEMQKIQNQLNDGQSQKRPRRLRKNFDLLTQAIKNSNTAKKDKKINFSTDSRAYNNTSQLAPQIYSQNYIGDQSSPQVVSNKYKQSDSIAQIYQYGANIQQPFKDRKSSAYDILVNQQMNQAQSQRVPSHHSNNSTQNNMSLYSHISIKENTQTPQKSNISYSQSRNPSMMIYQNMPNNTQPLVISDQKQFMRVNDKMMRRYLISDNQQIHPNNGLQNLINSGSNSQAILNINTASDINIYNNSFIVNTTSKKQSQSQNQSRSNSLKRNQQPANAPSNINIHNQRVIKQQQHMQRILNQNQTNQNNVNLGNILQQHQNDYLVKYQNKPQSSSGRINPQPNRQQQQSSQQRKYTQIAEAYTAQNFFINNVQSHHNLSQNHNLNNPSLGMIQGSNPRFYNVSKRQNSIRQVERQPSYPMVEDPNYSPSINAADNNKKAKISQGLLLQGKAKLLEKDYASANELFSQAITIDNYLYDARFYRALNNCILKHSQYPDAYLARGQALLLQEQYDLALQDFLQYTILVPNQGIGYIGAGDSQKQLKQWWESIQSYSKAINIFNKAKPTDEQRNQHLISTYLKRGLSYYYVKKHQNALADLQKVISTDPTQYKAHFYIGKILSRQYAVTPRIDGKVEEAQKIQNDAILHFEQVVKHQLNEIYAGNALFEIAKLRLKDKDFYEAYFNLKRAVDSNFTSKRLQLYKDFTEGVLYLIKRKIKKGVQILSDLLEILVNNKEKKDKKQLEHLKHQAYIYRAYGYVAIEKYEVALNDIKKAKKISRLDAASIYNKLLGKGILRMDHEDYLMATKYFNKASLRFPLNKDPYCLYIISIVRSYTYSLADLTVDSEVKKENVMNAKIFMDSAIKNCYKVRIPSLFFFRGLLYFQLHMFYEALKDFNVAIEEEEEPTASYYLARGRCYACLSILTEAMKDLSISLNIDDSLQEAYIYRGKCAYLLGDNNLAFLDFQRLILTDPKNPMVHVYAGNLLMTTGAYQDAIKAFMNADTVQKTAVAAFQRARCYCALTDLENAKIQFKSAQDLCKNEYFVKIDSQCLSALMKVIASSSQNQVNKEKIINEAIDIMNSLMETFKSPKLKELKKKDAKLNIQVIPNVKRIKIEKIAVAKELIASQSDQKDLTISIDMNQTIDLDQLQNISLYSYYFENVFQLEDFYLFRAVFNFYNKNYSLAISDYDYCRDQRMNETDGNQTSSNNNKKYMNDSSPINNNDHQEAMMVYSRHSQSSTPISMNSSKTDLSDVGLCSLNTHETNFNILLCYLMMGDFQSSLQKLNELIGQSPKKYQRYFFLLRALVYEKLGQNDKSAKDIAKLEKQEPKLHQQYFKENKEIFFEPFPIKSRLCSKFESVKLIINPKRPSISTKPSFSMPFIKPPNMIPNIDEEVIQNEFTLKQIDAPMPEAPWIRRCEYGIKFTDDILQDDDFEIEDNQMKSEIDQKQQNDNLTDIEISMQKDLFDKKKKQIIDQSQDMNQKAPLKSNHQKKATKNMKDESPYTQSIENHSVNLNDKKHTNQRGIGERILQNAAVYLVDNEEDDQLSDKHKISLFDDSKFEDMTIDHSKSYNYQSKVGGKNRILGNGATESIDQIDELMQQHLMKQSRNSGEDDEDDDDSSEDEDDESMKAQTQIVQDRESMVLVGENVIKGLKKKKLENKSKSQKNNNVLLNDSENEEKQKLLSELESNMDLEEDLNDSQKDSIFRSKQSSRR</sequence>
<dbReference type="SMART" id="SM00028">
    <property type="entry name" value="TPR"/>
    <property type="match status" value="13"/>
</dbReference>
<feature type="compositionally biased region" description="Acidic residues" evidence="4">
    <location>
        <begin position="1809"/>
        <end position="1818"/>
    </location>
</feature>
<dbReference type="OrthoDB" id="1926212at2759"/>
<feature type="region of interest" description="Disordered" evidence="4">
    <location>
        <begin position="1316"/>
        <end position="1337"/>
    </location>
</feature>
<feature type="region of interest" description="Disordered" evidence="4">
    <location>
        <begin position="1776"/>
        <end position="1834"/>
    </location>
</feature>
<feature type="repeat" description="TPR" evidence="3">
    <location>
        <begin position="1061"/>
        <end position="1094"/>
    </location>
</feature>
<dbReference type="PANTHER" id="PTHR44858:SF1">
    <property type="entry name" value="UDP-N-ACETYLGLUCOSAMINE--PEPTIDE N-ACETYLGLUCOSAMINYLTRANSFERASE SPINDLY-RELATED"/>
    <property type="match status" value="1"/>
</dbReference>
<dbReference type="PROSITE" id="PS50005">
    <property type="entry name" value="TPR"/>
    <property type="match status" value="4"/>
</dbReference>
<organism evidence="5 6">
    <name type="scientific">Stylonychia lemnae</name>
    <name type="common">Ciliate</name>
    <dbReference type="NCBI Taxonomy" id="5949"/>
    <lineage>
        <taxon>Eukaryota</taxon>
        <taxon>Sar</taxon>
        <taxon>Alveolata</taxon>
        <taxon>Ciliophora</taxon>
        <taxon>Intramacronucleata</taxon>
        <taxon>Spirotrichea</taxon>
        <taxon>Stichotrichia</taxon>
        <taxon>Sporadotrichida</taxon>
        <taxon>Oxytrichidae</taxon>
        <taxon>Stylonychinae</taxon>
        <taxon>Stylonychia</taxon>
    </lineage>
</organism>
<name>A0A078B8J2_STYLE</name>
<feature type="repeat" description="TPR" evidence="3">
    <location>
        <begin position="618"/>
        <end position="651"/>
    </location>
</feature>
<feature type="compositionally biased region" description="Low complexity" evidence="4">
    <location>
        <begin position="377"/>
        <end position="397"/>
    </location>
</feature>